<dbReference type="CDD" id="cd00082">
    <property type="entry name" value="HisKA"/>
    <property type="match status" value="1"/>
</dbReference>
<dbReference type="SUPFAM" id="SSF158472">
    <property type="entry name" value="HAMP domain-like"/>
    <property type="match status" value="1"/>
</dbReference>
<keyword evidence="9" id="KW-0902">Two-component regulatory system</keyword>
<evidence type="ECO:0000313" key="15">
    <source>
        <dbReference type="Proteomes" id="UP000247973"/>
    </source>
</evidence>
<dbReference type="EC" id="2.7.13.3" evidence="3"/>
<comment type="subcellular location">
    <subcellularLocation>
        <location evidence="2">Membrane</location>
        <topology evidence="2">Multi-pass membrane protein</topology>
    </subcellularLocation>
</comment>
<dbReference type="Pfam" id="PF00512">
    <property type="entry name" value="HisKA"/>
    <property type="match status" value="1"/>
</dbReference>
<dbReference type="PROSITE" id="PS50109">
    <property type="entry name" value="HIS_KIN"/>
    <property type="match status" value="1"/>
</dbReference>
<evidence type="ECO:0000256" key="6">
    <source>
        <dbReference type="ARBA" id="ARBA00022692"/>
    </source>
</evidence>
<dbReference type="InterPro" id="IPR036890">
    <property type="entry name" value="HATPase_C_sf"/>
</dbReference>
<dbReference type="SUPFAM" id="SSF55874">
    <property type="entry name" value="ATPase domain of HSP90 chaperone/DNA topoisomerase II/histidine kinase"/>
    <property type="match status" value="1"/>
</dbReference>
<dbReference type="EMBL" id="QICL01000002">
    <property type="protein sequence ID" value="PXV68078.1"/>
    <property type="molecule type" value="Genomic_DNA"/>
</dbReference>
<dbReference type="GO" id="GO:0005886">
    <property type="term" value="C:plasma membrane"/>
    <property type="evidence" value="ECO:0007669"/>
    <property type="project" value="TreeGrafter"/>
</dbReference>
<feature type="transmembrane region" description="Helical" evidence="11">
    <location>
        <begin position="7"/>
        <end position="30"/>
    </location>
</feature>
<protein>
    <recommendedName>
        <fullName evidence="3">histidine kinase</fullName>
        <ecNumber evidence="3">2.7.13.3</ecNumber>
    </recommendedName>
</protein>
<dbReference type="InterPro" id="IPR005467">
    <property type="entry name" value="His_kinase_dom"/>
</dbReference>
<dbReference type="Gene3D" id="1.10.287.130">
    <property type="match status" value="1"/>
</dbReference>
<dbReference type="OrthoDB" id="594725at2"/>
<dbReference type="CDD" id="cd06225">
    <property type="entry name" value="HAMP"/>
    <property type="match status" value="1"/>
</dbReference>
<comment type="caution">
    <text evidence="14">The sequence shown here is derived from an EMBL/GenBank/DDBJ whole genome shotgun (WGS) entry which is preliminary data.</text>
</comment>
<feature type="domain" description="HAMP" evidence="13">
    <location>
        <begin position="179"/>
        <end position="228"/>
    </location>
</feature>
<proteinExistence type="predicted"/>
<dbReference type="GO" id="GO:0000155">
    <property type="term" value="F:phosphorelay sensor kinase activity"/>
    <property type="evidence" value="ECO:0007669"/>
    <property type="project" value="InterPro"/>
</dbReference>
<keyword evidence="8 11" id="KW-1133">Transmembrane helix</keyword>
<dbReference type="PANTHER" id="PTHR45436:SF15">
    <property type="entry name" value="SENSOR HISTIDINE KINASE CUSS"/>
    <property type="match status" value="1"/>
</dbReference>
<evidence type="ECO:0000256" key="11">
    <source>
        <dbReference type="SAM" id="Phobius"/>
    </source>
</evidence>
<evidence type="ECO:0000256" key="2">
    <source>
        <dbReference type="ARBA" id="ARBA00004141"/>
    </source>
</evidence>
<feature type="domain" description="Histidine kinase" evidence="12">
    <location>
        <begin position="236"/>
        <end position="450"/>
    </location>
</feature>
<dbReference type="SMART" id="SM00387">
    <property type="entry name" value="HATPase_c"/>
    <property type="match status" value="1"/>
</dbReference>
<sequence>MKVQTRLSLFCSIVFGVIFAILSLLIYALYYNNVEKSIYQGLQKTVQITALFYLEEDELSSRDFAKIRKQFEEAVSDSYYQIYNEENKVSYGAKPADIPINILDRIRKEKQLSFSTDEFLCNGIFYEDNQGDFVVITKKKKEYLNEQMNQLLWVLLAALIIGLLTIIGLSRWVSHVAYRPFRRIINQVNNISTKNLDVQIESPQTKDELQDLTDTFNVLLDKLSETFIIQKNFVNYVSHEFKTPLASILGNLEVFSIKDRTAEEYKQLSDKLIQQIYQLEEILNILIVISDLREDSDIRAQVRIDDLIWEIISKISDRYPDSKIKVDVDILPEDEQLLSVSKDKTQLLMAMFNLIENAVKYSQGNIVDIHLSKTEGNLSMSITDKGIGIPSDQLANISKPFYRADNTNKIQGSGIGLSIALRILEKNKIKYEIVSEENKGTCIILILPRI</sequence>
<dbReference type="InterPro" id="IPR036097">
    <property type="entry name" value="HisK_dim/P_sf"/>
</dbReference>
<feature type="transmembrane region" description="Helical" evidence="11">
    <location>
        <begin position="151"/>
        <end position="173"/>
    </location>
</feature>
<gene>
    <name evidence="14" type="ORF">CLV62_102109</name>
</gene>
<dbReference type="Pfam" id="PF00672">
    <property type="entry name" value="HAMP"/>
    <property type="match status" value="1"/>
</dbReference>
<keyword evidence="4" id="KW-0597">Phosphoprotein</keyword>
<keyword evidence="6 11" id="KW-0812">Transmembrane</keyword>
<dbReference type="RefSeq" id="WP_110309367.1">
    <property type="nucleotide sequence ID" value="NZ_QICL01000002.1"/>
</dbReference>
<dbReference type="PANTHER" id="PTHR45436">
    <property type="entry name" value="SENSOR HISTIDINE KINASE YKOH"/>
    <property type="match status" value="1"/>
</dbReference>
<reference evidence="14 15" key="1">
    <citation type="submission" date="2018-03" db="EMBL/GenBank/DDBJ databases">
        <title>Genomic Encyclopedia of Archaeal and Bacterial Type Strains, Phase II (KMG-II): from individual species to whole genera.</title>
        <authorList>
            <person name="Goeker M."/>
        </authorList>
    </citation>
    <scope>NUCLEOTIDE SEQUENCE [LARGE SCALE GENOMIC DNA]</scope>
    <source>
        <strain evidence="14 15">DSM 100214</strain>
    </source>
</reference>
<dbReference type="Gene3D" id="6.10.340.10">
    <property type="match status" value="1"/>
</dbReference>
<evidence type="ECO:0000256" key="7">
    <source>
        <dbReference type="ARBA" id="ARBA00022777"/>
    </source>
</evidence>
<dbReference type="Gene3D" id="3.30.565.10">
    <property type="entry name" value="Histidine kinase-like ATPase, C-terminal domain"/>
    <property type="match status" value="1"/>
</dbReference>
<keyword evidence="5" id="KW-0808">Transferase</keyword>
<dbReference type="PROSITE" id="PS50885">
    <property type="entry name" value="HAMP"/>
    <property type="match status" value="1"/>
</dbReference>
<accession>A0A2V3PVG0</accession>
<dbReference type="PRINTS" id="PR00344">
    <property type="entry name" value="BCTRLSENSOR"/>
</dbReference>
<dbReference type="AlphaFoldDB" id="A0A2V3PVG0"/>
<dbReference type="InterPro" id="IPR003660">
    <property type="entry name" value="HAMP_dom"/>
</dbReference>
<dbReference type="SMART" id="SM00388">
    <property type="entry name" value="HisKA"/>
    <property type="match status" value="1"/>
</dbReference>
<evidence type="ECO:0000259" key="12">
    <source>
        <dbReference type="PROSITE" id="PS50109"/>
    </source>
</evidence>
<evidence type="ECO:0000256" key="1">
    <source>
        <dbReference type="ARBA" id="ARBA00000085"/>
    </source>
</evidence>
<keyword evidence="7 14" id="KW-0418">Kinase</keyword>
<dbReference type="SMART" id="SM00304">
    <property type="entry name" value="HAMP"/>
    <property type="match status" value="1"/>
</dbReference>
<evidence type="ECO:0000313" key="14">
    <source>
        <dbReference type="EMBL" id="PXV68078.1"/>
    </source>
</evidence>
<keyword evidence="15" id="KW-1185">Reference proteome</keyword>
<organism evidence="14 15">
    <name type="scientific">Dysgonomonas alginatilytica</name>
    <dbReference type="NCBI Taxonomy" id="1605892"/>
    <lineage>
        <taxon>Bacteria</taxon>
        <taxon>Pseudomonadati</taxon>
        <taxon>Bacteroidota</taxon>
        <taxon>Bacteroidia</taxon>
        <taxon>Bacteroidales</taxon>
        <taxon>Dysgonomonadaceae</taxon>
        <taxon>Dysgonomonas</taxon>
    </lineage>
</organism>
<evidence type="ECO:0000256" key="5">
    <source>
        <dbReference type="ARBA" id="ARBA00022679"/>
    </source>
</evidence>
<dbReference type="Proteomes" id="UP000247973">
    <property type="component" value="Unassembled WGS sequence"/>
</dbReference>
<dbReference type="InterPro" id="IPR003661">
    <property type="entry name" value="HisK_dim/P_dom"/>
</dbReference>
<evidence type="ECO:0000256" key="9">
    <source>
        <dbReference type="ARBA" id="ARBA00023012"/>
    </source>
</evidence>
<evidence type="ECO:0000256" key="10">
    <source>
        <dbReference type="ARBA" id="ARBA00023136"/>
    </source>
</evidence>
<dbReference type="InterPro" id="IPR050428">
    <property type="entry name" value="TCS_sensor_his_kinase"/>
</dbReference>
<keyword evidence="10 11" id="KW-0472">Membrane</keyword>
<dbReference type="InterPro" id="IPR003594">
    <property type="entry name" value="HATPase_dom"/>
</dbReference>
<dbReference type="InterPro" id="IPR004358">
    <property type="entry name" value="Sig_transdc_His_kin-like_C"/>
</dbReference>
<dbReference type="Pfam" id="PF02518">
    <property type="entry name" value="HATPase_c"/>
    <property type="match status" value="1"/>
</dbReference>
<evidence type="ECO:0000256" key="3">
    <source>
        <dbReference type="ARBA" id="ARBA00012438"/>
    </source>
</evidence>
<name>A0A2V3PVG0_9BACT</name>
<evidence type="ECO:0000259" key="13">
    <source>
        <dbReference type="PROSITE" id="PS50885"/>
    </source>
</evidence>
<dbReference type="SUPFAM" id="SSF47384">
    <property type="entry name" value="Homodimeric domain of signal transducing histidine kinase"/>
    <property type="match status" value="1"/>
</dbReference>
<evidence type="ECO:0000256" key="4">
    <source>
        <dbReference type="ARBA" id="ARBA00022553"/>
    </source>
</evidence>
<evidence type="ECO:0000256" key="8">
    <source>
        <dbReference type="ARBA" id="ARBA00022989"/>
    </source>
</evidence>
<comment type="catalytic activity">
    <reaction evidence="1">
        <text>ATP + protein L-histidine = ADP + protein N-phospho-L-histidine.</text>
        <dbReference type="EC" id="2.7.13.3"/>
    </reaction>
</comment>
<dbReference type="CDD" id="cd00075">
    <property type="entry name" value="HATPase"/>
    <property type="match status" value="1"/>
</dbReference>